<sequence length="153" mass="17924">MFAKQMYFVVFAFLIAMHFTAGQEQANIQNLVTRQFQPNLFNINRFGTATYNNNIIYRNNNNYFYHFNGRQFNIAPNFLPSGYGPNNILQYPTSVNFPGLSIVRNRLYQGQYPLYRYNNGFGYFQNRQFFGLPNNFVLRRSVAFDGAEEESVA</sequence>
<dbReference type="EMBL" id="GL883101">
    <property type="protein sequence ID" value="EGG08205.1"/>
    <property type="molecule type" value="Genomic_DNA"/>
</dbReference>
<feature type="signal peptide" evidence="1">
    <location>
        <begin position="1"/>
        <end position="22"/>
    </location>
</feature>
<organism evidence="3">
    <name type="scientific">Melampsora larici-populina (strain 98AG31 / pathotype 3-4-7)</name>
    <name type="common">Poplar leaf rust fungus</name>
    <dbReference type="NCBI Taxonomy" id="747676"/>
    <lineage>
        <taxon>Eukaryota</taxon>
        <taxon>Fungi</taxon>
        <taxon>Dikarya</taxon>
        <taxon>Basidiomycota</taxon>
        <taxon>Pucciniomycotina</taxon>
        <taxon>Pucciniomycetes</taxon>
        <taxon>Pucciniales</taxon>
        <taxon>Melampsoraceae</taxon>
        <taxon>Melampsora</taxon>
    </lineage>
</organism>
<accession>F4RGV3</accession>
<proteinExistence type="predicted"/>
<gene>
    <name evidence="2" type="ORF">MELLADRAFT_105173</name>
</gene>
<feature type="chain" id="PRO_5003317620" evidence="1">
    <location>
        <begin position="23"/>
        <end position="153"/>
    </location>
</feature>
<evidence type="ECO:0000313" key="3">
    <source>
        <dbReference type="Proteomes" id="UP000001072"/>
    </source>
</evidence>
<dbReference type="HOGENOM" id="CLU_1713665_0_0_1"/>
<keyword evidence="3" id="KW-1185">Reference proteome</keyword>
<keyword evidence="1" id="KW-0732">Signal</keyword>
<dbReference type="KEGG" id="mlr:MELLADRAFT_105173"/>
<dbReference type="InParanoid" id="F4RGV3"/>
<reference evidence="3" key="1">
    <citation type="journal article" date="2011" name="Proc. Natl. Acad. Sci. U.S.A.">
        <title>Obligate biotrophy features unraveled by the genomic analysis of rust fungi.</title>
        <authorList>
            <person name="Duplessis S."/>
            <person name="Cuomo C.A."/>
            <person name="Lin Y.-C."/>
            <person name="Aerts A."/>
            <person name="Tisserant E."/>
            <person name="Veneault-Fourrey C."/>
            <person name="Joly D.L."/>
            <person name="Hacquard S."/>
            <person name="Amselem J."/>
            <person name="Cantarel B.L."/>
            <person name="Chiu R."/>
            <person name="Coutinho P.M."/>
            <person name="Feau N."/>
            <person name="Field M."/>
            <person name="Frey P."/>
            <person name="Gelhaye E."/>
            <person name="Goldberg J."/>
            <person name="Grabherr M.G."/>
            <person name="Kodira C.D."/>
            <person name="Kohler A."/>
            <person name="Kuees U."/>
            <person name="Lindquist E.A."/>
            <person name="Lucas S.M."/>
            <person name="Mago R."/>
            <person name="Mauceli E."/>
            <person name="Morin E."/>
            <person name="Murat C."/>
            <person name="Pangilinan J.L."/>
            <person name="Park R."/>
            <person name="Pearson M."/>
            <person name="Quesneville H."/>
            <person name="Rouhier N."/>
            <person name="Sakthikumar S."/>
            <person name="Salamov A.A."/>
            <person name="Schmutz J."/>
            <person name="Selles B."/>
            <person name="Shapiro H."/>
            <person name="Tanguay P."/>
            <person name="Tuskan G.A."/>
            <person name="Henrissat B."/>
            <person name="Van de Peer Y."/>
            <person name="Rouze P."/>
            <person name="Ellis J.G."/>
            <person name="Dodds P.N."/>
            <person name="Schein J.E."/>
            <person name="Zhong S."/>
            <person name="Hamelin R.C."/>
            <person name="Grigoriev I.V."/>
            <person name="Szabo L.J."/>
            <person name="Martin F."/>
        </authorList>
    </citation>
    <scope>NUCLEOTIDE SEQUENCE [LARGE SCALE GENOMIC DNA]</scope>
    <source>
        <strain evidence="3">98AG31 / pathotype 3-4-7</strain>
    </source>
</reference>
<evidence type="ECO:0000256" key="1">
    <source>
        <dbReference type="SAM" id="SignalP"/>
    </source>
</evidence>
<dbReference type="Proteomes" id="UP000001072">
    <property type="component" value="Unassembled WGS sequence"/>
</dbReference>
<name>F4RGV3_MELLP</name>
<dbReference type="VEuPathDB" id="FungiDB:MELLADRAFT_105173"/>
<protein>
    <submittedName>
        <fullName evidence="2">Secreted protein</fullName>
    </submittedName>
</protein>
<dbReference type="RefSeq" id="XP_007408403.1">
    <property type="nucleotide sequence ID" value="XM_007408341.1"/>
</dbReference>
<dbReference type="GeneID" id="18922521"/>
<evidence type="ECO:0000313" key="2">
    <source>
        <dbReference type="EMBL" id="EGG08205.1"/>
    </source>
</evidence>
<dbReference type="AlphaFoldDB" id="F4RGV3"/>